<evidence type="ECO:0000313" key="2">
    <source>
        <dbReference type="Proteomes" id="UP000637578"/>
    </source>
</evidence>
<proteinExistence type="predicted"/>
<dbReference type="PANTHER" id="PTHR10000">
    <property type="entry name" value="PHOSPHOSERINE PHOSPHATASE"/>
    <property type="match status" value="1"/>
</dbReference>
<dbReference type="RefSeq" id="WP_189057416.1">
    <property type="nucleotide sequence ID" value="NZ_BMMK01000010.1"/>
</dbReference>
<reference evidence="1" key="2">
    <citation type="submission" date="2020-09" db="EMBL/GenBank/DDBJ databases">
        <authorList>
            <person name="Sun Q."/>
            <person name="Zhou Y."/>
        </authorList>
    </citation>
    <scope>NUCLEOTIDE SEQUENCE</scope>
    <source>
        <strain evidence="1">CGMCC 4.5737</strain>
    </source>
</reference>
<dbReference type="GO" id="GO:0005829">
    <property type="term" value="C:cytosol"/>
    <property type="evidence" value="ECO:0007669"/>
    <property type="project" value="TreeGrafter"/>
</dbReference>
<dbReference type="InterPro" id="IPR006379">
    <property type="entry name" value="HAD-SF_hydro_IIB"/>
</dbReference>
<accession>A0A8J3CEB4</accession>
<keyword evidence="2" id="KW-1185">Reference proteome</keyword>
<protein>
    <submittedName>
        <fullName evidence="1">Sugar phosphate phosphatase</fullName>
    </submittedName>
</protein>
<reference evidence="1" key="1">
    <citation type="journal article" date="2014" name="Int. J. Syst. Evol. Microbiol.">
        <title>Complete genome sequence of Corynebacterium casei LMG S-19264T (=DSM 44701T), isolated from a smear-ripened cheese.</title>
        <authorList>
            <consortium name="US DOE Joint Genome Institute (JGI-PGF)"/>
            <person name="Walter F."/>
            <person name="Albersmeier A."/>
            <person name="Kalinowski J."/>
            <person name="Ruckert C."/>
        </authorList>
    </citation>
    <scope>NUCLEOTIDE SEQUENCE</scope>
    <source>
        <strain evidence="1">CGMCC 4.5737</strain>
    </source>
</reference>
<dbReference type="PANTHER" id="PTHR10000:SF8">
    <property type="entry name" value="HAD SUPERFAMILY HYDROLASE-LIKE, TYPE 3"/>
    <property type="match status" value="1"/>
</dbReference>
<dbReference type="Gene3D" id="3.40.50.1000">
    <property type="entry name" value="HAD superfamily/HAD-like"/>
    <property type="match status" value="1"/>
</dbReference>
<dbReference type="InterPro" id="IPR023214">
    <property type="entry name" value="HAD_sf"/>
</dbReference>
<name>A0A8J3CEB4_9PSEU</name>
<dbReference type="Proteomes" id="UP000637578">
    <property type="component" value="Unassembled WGS sequence"/>
</dbReference>
<gene>
    <name evidence="1" type="ORF">GCM10012275_26500</name>
</gene>
<dbReference type="SUPFAM" id="SSF56784">
    <property type="entry name" value="HAD-like"/>
    <property type="match status" value="1"/>
</dbReference>
<organism evidence="1 2">
    <name type="scientific">Longimycelium tulufanense</name>
    <dbReference type="NCBI Taxonomy" id="907463"/>
    <lineage>
        <taxon>Bacteria</taxon>
        <taxon>Bacillati</taxon>
        <taxon>Actinomycetota</taxon>
        <taxon>Actinomycetes</taxon>
        <taxon>Pseudonocardiales</taxon>
        <taxon>Pseudonocardiaceae</taxon>
        <taxon>Longimycelium</taxon>
    </lineage>
</organism>
<dbReference type="Gene3D" id="3.30.1240.10">
    <property type="match status" value="1"/>
</dbReference>
<dbReference type="PROSITE" id="PS01228">
    <property type="entry name" value="COF_1"/>
    <property type="match status" value="1"/>
</dbReference>
<dbReference type="NCBIfam" id="TIGR01484">
    <property type="entry name" value="HAD-SF-IIB"/>
    <property type="match status" value="1"/>
</dbReference>
<dbReference type="InterPro" id="IPR036412">
    <property type="entry name" value="HAD-like_sf"/>
</dbReference>
<dbReference type="GO" id="GO:0016791">
    <property type="term" value="F:phosphatase activity"/>
    <property type="evidence" value="ECO:0007669"/>
    <property type="project" value="TreeGrafter"/>
</dbReference>
<comment type="caution">
    <text evidence="1">The sequence shown here is derived from an EMBL/GenBank/DDBJ whole genome shotgun (WGS) entry which is preliminary data.</text>
</comment>
<dbReference type="EMBL" id="BMMK01000010">
    <property type="protein sequence ID" value="GGM54091.1"/>
    <property type="molecule type" value="Genomic_DNA"/>
</dbReference>
<dbReference type="Pfam" id="PF08282">
    <property type="entry name" value="Hydrolase_3"/>
    <property type="match status" value="1"/>
</dbReference>
<dbReference type="GO" id="GO:0000287">
    <property type="term" value="F:magnesium ion binding"/>
    <property type="evidence" value="ECO:0007669"/>
    <property type="project" value="TreeGrafter"/>
</dbReference>
<dbReference type="AlphaFoldDB" id="A0A8J3CEB4"/>
<evidence type="ECO:0000313" key="1">
    <source>
        <dbReference type="EMBL" id="GGM54091.1"/>
    </source>
</evidence>
<sequence length="281" mass="28991">MTGTPLDGIRLVATDLDGTLLNRSGRVGERVRASVELARQNGVETVYLTGRPLHDAASVLGEAGLGGYLAASNGAVVRDRQGLVLGRWTMDAELGAEISAALRLALDGTHLGAVTEGELALDHGFPADLAETWRAQLGERTVEGLLAGGRVLKLLAACPGWPVGAFAEMVSALVGDRFCVTFSTERFLEISLSSATKGAALEVIARAAGVPLSAAACVGDMPNDLGMFDVAGLAVAVANAAPTVRRRAHLVVSSNEDDGVAELIEAIVRARGRNGAARTTS</sequence>